<proteinExistence type="inferred from homology"/>
<evidence type="ECO:0000313" key="4">
    <source>
        <dbReference type="Proteomes" id="UP001337655"/>
    </source>
</evidence>
<name>A0AAV9PFF5_9PEZI</name>
<dbReference type="GO" id="GO:0001042">
    <property type="term" value="F:RNA polymerase I core binding"/>
    <property type="evidence" value="ECO:0007669"/>
    <property type="project" value="TreeGrafter"/>
</dbReference>
<sequence length="689" mass="77921">MVSLASPRTTMPPPATPPVKRPTLGALKRDSSYLDTDDEAGLSSTTKKLKVTFDPNVDVRTFDGAGDKSFDLVKEEVSQALERHLGESQDDERYNKLVQMLEKDARSSEALSPRLLRKYLVAIDAKVNRLRRCGSLVSAVLGVQWVGRDDAFVETYTKVLCDLACAHGRFIPSILDKLVSHFVKLPASLGRLPEETPVPRTRMFARAHMLLRALIRIVPSASTALVRSIKLAFPTDLETTRSYLQYQKHVLRVAEEIPELKSELLALVAQKLVSIDVQVQQDIEDLEEEAEEKLLQRPSSKDGSQEESDDSDINSVSESEETITEEEQRLRDLRLKVAKMDGTMDLLFEYYTPLIESDPNPRSNPAFLELQAHFAAFILPNRTRHAQFLLFHYSQNSPAHTAAFVQQCLQLTLNNNGPSIHRLTACAYLASFTARATHLSTGAVRDVFVMLTNYLNDLRQRYEPTCRGPDRRNYSLYYAIAQALLYIFCFRWRDLVTGSASPDYEDTSDLSEEDALAEGHDLRWLPGIQESLRQNMHSKLNPLKVCSPSIVAQFAKIAHHLRFVYVFSLIEMNKRVRLANSTNYYGSSGLSEIGRRETAFDRKTGEAHHQLEAYFPFDPYVLPKSKRWVEGDYNEWKVPRGMGGDDQQDEGSDSGSESEDEEVDEEESEDEEVELGAVQPQQPGRMVSY</sequence>
<feature type="region of interest" description="Disordered" evidence="2">
    <location>
        <begin position="290"/>
        <end position="328"/>
    </location>
</feature>
<dbReference type="PANTHER" id="PTHR12790:SF0">
    <property type="entry name" value="RNA POLYMERASE I-SPECIFIC TRANSCRIPTION INITIATION FACTOR RRN3-RELATED"/>
    <property type="match status" value="1"/>
</dbReference>
<dbReference type="GO" id="GO:0005634">
    <property type="term" value="C:nucleus"/>
    <property type="evidence" value="ECO:0007669"/>
    <property type="project" value="TreeGrafter"/>
</dbReference>
<dbReference type="GO" id="GO:0001181">
    <property type="term" value="F:RNA polymerase I general transcription initiation factor activity"/>
    <property type="evidence" value="ECO:0007669"/>
    <property type="project" value="InterPro"/>
</dbReference>
<feature type="compositionally biased region" description="Basic and acidic residues" evidence="2">
    <location>
        <begin position="292"/>
        <end position="304"/>
    </location>
</feature>
<feature type="compositionally biased region" description="Acidic residues" evidence="2">
    <location>
        <begin position="646"/>
        <end position="674"/>
    </location>
</feature>
<keyword evidence="4" id="KW-1185">Reference proteome</keyword>
<comment type="caution">
    <text evidence="3">The sequence shown here is derived from an EMBL/GenBank/DDBJ whole genome shotgun (WGS) entry which is preliminary data.</text>
</comment>
<feature type="compositionally biased region" description="Acidic residues" evidence="2">
    <location>
        <begin position="305"/>
        <end position="325"/>
    </location>
</feature>
<evidence type="ECO:0000313" key="3">
    <source>
        <dbReference type="EMBL" id="KAK5172265.1"/>
    </source>
</evidence>
<gene>
    <name evidence="3" type="primary">RRN3</name>
    <name evidence="3" type="ORF">LTR77_003903</name>
</gene>
<dbReference type="GeneID" id="89925249"/>
<dbReference type="RefSeq" id="XP_064661109.1">
    <property type="nucleotide sequence ID" value="XM_064801158.1"/>
</dbReference>
<reference evidence="3 4" key="1">
    <citation type="submission" date="2023-08" db="EMBL/GenBank/DDBJ databases">
        <title>Black Yeasts Isolated from many extreme environments.</title>
        <authorList>
            <person name="Coleine C."/>
            <person name="Stajich J.E."/>
            <person name="Selbmann L."/>
        </authorList>
    </citation>
    <scope>NUCLEOTIDE SEQUENCE [LARGE SCALE GENOMIC DNA]</scope>
    <source>
        <strain evidence="3 4">CCFEE 5935</strain>
    </source>
</reference>
<feature type="region of interest" description="Disordered" evidence="2">
    <location>
        <begin position="638"/>
        <end position="689"/>
    </location>
</feature>
<evidence type="ECO:0000256" key="2">
    <source>
        <dbReference type="SAM" id="MobiDB-lite"/>
    </source>
</evidence>
<dbReference type="Proteomes" id="UP001337655">
    <property type="component" value="Unassembled WGS sequence"/>
</dbReference>
<dbReference type="InterPro" id="IPR007991">
    <property type="entry name" value="RNA_pol_I_trans_ini_fac_RRN3"/>
</dbReference>
<feature type="region of interest" description="Disordered" evidence="2">
    <location>
        <begin position="1"/>
        <end position="41"/>
    </location>
</feature>
<feature type="compositionally biased region" description="Pro residues" evidence="2">
    <location>
        <begin position="10"/>
        <end position="20"/>
    </location>
</feature>
<evidence type="ECO:0000256" key="1">
    <source>
        <dbReference type="ARBA" id="ARBA00010098"/>
    </source>
</evidence>
<comment type="similarity">
    <text evidence="1">Belongs to the RRN3 family.</text>
</comment>
<protein>
    <submittedName>
        <fullName evidence="3">DNA independent RNA polymerase I transcription factor</fullName>
    </submittedName>
</protein>
<dbReference type="GO" id="GO:0006361">
    <property type="term" value="P:transcription initiation at RNA polymerase I promoter"/>
    <property type="evidence" value="ECO:0007669"/>
    <property type="project" value="InterPro"/>
</dbReference>
<dbReference type="AlphaFoldDB" id="A0AAV9PFF5"/>
<dbReference type="EMBL" id="JAVRRT010000005">
    <property type="protein sequence ID" value="KAK5172265.1"/>
    <property type="molecule type" value="Genomic_DNA"/>
</dbReference>
<dbReference type="Pfam" id="PF05327">
    <property type="entry name" value="RRN3"/>
    <property type="match status" value="1"/>
</dbReference>
<dbReference type="PANTHER" id="PTHR12790">
    <property type="entry name" value="TRANSCRIPTION INITIATION FACTOR IA RRN3"/>
    <property type="match status" value="1"/>
</dbReference>
<organism evidence="3 4">
    <name type="scientific">Saxophila tyrrhenica</name>
    <dbReference type="NCBI Taxonomy" id="1690608"/>
    <lineage>
        <taxon>Eukaryota</taxon>
        <taxon>Fungi</taxon>
        <taxon>Dikarya</taxon>
        <taxon>Ascomycota</taxon>
        <taxon>Pezizomycotina</taxon>
        <taxon>Dothideomycetes</taxon>
        <taxon>Dothideomycetidae</taxon>
        <taxon>Mycosphaerellales</taxon>
        <taxon>Extremaceae</taxon>
        <taxon>Saxophila</taxon>
    </lineage>
</organism>
<accession>A0AAV9PFF5</accession>